<dbReference type="EMBL" id="JALKHS010000011">
    <property type="protein sequence ID" value="MCK0532706.1"/>
    <property type="molecule type" value="Genomic_DNA"/>
</dbReference>
<dbReference type="PANTHER" id="PTHR24096:SF267">
    <property type="entry name" value="MALONATE--COA LIGASE ACSF3, MITOCHONDRIAL"/>
    <property type="match status" value="1"/>
</dbReference>
<dbReference type="Proteomes" id="UP001203512">
    <property type="component" value="Unassembled WGS sequence"/>
</dbReference>
<organism evidence="3 4">
    <name type="scientific">Sphingobium agri</name>
    <dbReference type="NCBI Taxonomy" id="2933566"/>
    <lineage>
        <taxon>Bacteria</taxon>
        <taxon>Pseudomonadati</taxon>
        <taxon>Pseudomonadota</taxon>
        <taxon>Alphaproteobacteria</taxon>
        <taxon>Sphingomonadales</taxon>
        <taxon>Sphingomonadaceae</taxon>
        <taxon>Sphingobium</taxon>
    </lineage>
</organism>
<gene>
    <name evidence="3" type="ORF">MU848_14045</name>
</gene>
<accession>A0ABT0DZZ8</accession>
<evidence type="ECO:0000313" key="4">
    <source>
        <dbReference type="Proteomes" id="UP001203512"/>
    </source>
</evidence>
<evidence type="ECO:0000259" key="1">
    <source>
        <dbReference type="Pfam" id="PF00501"/>
    </source>
</evidence>
<protein>
    <submittedName>
        <fullName evidence="3">Acyl--CoA ligase</fullName>
    </submittedName>
</protein>
<evidence type="ECO:0000259" key="2">
    <source>
        <dbReference type="Pfam" id="PF13193"/>
    </source>
</evidence>
<dbReference type="InterPro" id="IPR025110">
    <property type="entry name" value="AMP-bd_C"/>
</dbReference>
<keyword evidence="4" id="KW-1185">Reference proteome</keyword>
<dbReference type="SUPFAM" id="SSF56801">
    <property type="entry name" value="Acetyl-CoA synthetase-like"/>
    <property type="match status" value="1"/>
</dbReference>
<dbReference type="Pfam" id="PF00501">
    <property type="entry name" value="AMP-binding"/>
    <property type="match status" value="1"/>
</dbReference>
<feature type="domain" description="AMP-binding enzyme C-terminal" evidence="2">
    <location>
        <begin position="459"/>
        <end position="532"/>
    </location>
</feature>
<proteinExistence type="predicted"/>
<dbReference type="RefSeq" id="WP_247233535.1">
    <property type="nucleotide sequence ID" value="NZ_JALKHS010000011.1"/>
</dbReference>
<dbReference type="PANTHER" id="PTHR24096">
    <property type="entry name" value="LONG-CHAIN-FATTY-ACID--COA LIGASE"/>
    <property type="match status" value="1"/>
</dbReference>
<dbReference type="Gene3D" id="3.30.300.30">
    <property type="match status" value="1"/>
</dbReference>
<keyword evidence="3" id="KW-0436">Ligase</keyword>
<dbReference type="InterPro" id="IPR042099">
    <property type="entry name" value="ANL_N_sf"/>
</dbReference>
<dbReference type="InterPro" id="IPR000873">
    <property type="entry name" value="AMP-dep_synth/lig_dom"/>
</dbReference>
<feature type="domain" description="AMP-dependent synthetase/ligase" evidence="1">
    <location>
        <begin position="42"/>
        <end position="408"/>
    </location>
</feature>
<dbReference type="InterPro" id="IPR045851">
    <property type="entry name" value="AMP-bd_C_sf"/>
</dbReference>
<dbReference type="Pfam" id="PF13193">
    <property type="entry name" value="AMP-binding_C"/>
    <property type="match status" value="1"/>
</dbReference>
<dbReference type="Gene3D" id="3.40.50.12780">
    <property type="entry name" value="N-terminal domain of ligase-like"/>
    <property type="match status" value="1"/>
</dbReference>
<name>A0ABT0DZZ8_9SPHN</name>
<dbReference type="PROSITE" id="PS00455">
    <property type="entry name" value="AMP_BINDING"/>
    <property type="match status" value="1"/>
</dbReference>
<comment type="caution">
    <text evidence="3">The sequence shown here is derived from an EMBL/GenBank/DDBJ whole genome shotgun (WGS) entry which is preliminary data.</text>
</comment>
<dbReference type="GO" id="GO:0016874">
    <property type="term" value="F:ligase activity"/>
    <property type="evidence" value="ECO:0007669"/>
    <property type="project" value="UniProtKB-KW"/>
</dbReference>
<evidence type="ECO:0000313" key="3">
    <source>
        <dbReference type="EMBL" id="MCK0532706.1"/>
    </source>
</evidence>
<sequence>MSKIDPIFAAVTAPGTPFEIGEQDGLRFFVNAPSDLNQLIEGARRFGDQTCIVDFDGAEGERRVSFTQLFAWRDHLAARLGITRGQRVAICMRNRAEWMVAFLAVVKQGGVAALLNSRGSPAELNAMVEEVTPELVLADTDRAALLRDGGYAGRLIDVTRPLGDAPTAVEPEKTAAPNDPCAILFTSGTTGRVKGAVLSHRSLITGLLGTQLTGTMVLHNMAQQYGVSVDAIASQVPPQAILLVYPLFHISGLGSGFLAPFLSGGKIVIMRRWDAEEAVRLIERERVTQLSTVPTMLWDMVHRARTKDADLSSVRNIGSGGQALPLNLLEEVQKLCPHSMIGTGYGMTETSGAIAQAVGADFLAARASAGRVLPLVDLRIEREDGTVCGPNETGEIIVRSAMIMSGYWNRPEDTAKTFTPDGWLRTGDIGYQDEDGYIFIVDRAKDMVISGGENIYCAEVERVLSEMPQITECATFGIADERLGEALVAVVQADGLDERSVIDWVAGRLAPYKAPVRVAFSAEPLPRNQSQKINKIALRALWPELAGNN</sequence>
<reference evidence="3 4" key="1">
    <citation type="submission" date="2022-04" db="EMBL/GenBank/DDBJ databases">
        <authorList>
            <person name="Huq M.A."/>
        </authorList>
    </citation>
    <scope>NUCLEOTIDE SEQUENCE [LARGE SCALE GENOMIC DNA]</scope>
    <source>
        <strain evidence="3 4">MAH-33</strain>
    </source>
</reference>
<dbReference type="InterPro" id="IPR020845">
    <property type="entry name" value="AMP-binding_CS"/>
</dbReference>